<protein>
    <submittedName>
        <fullName evidence="5">Tyrosine-protein phosphatase 4 (inferred by orthology to a C. elegans protein)</fullName>
    </submittedName>
</protein>
<dbReference type="InterPro" id="IPR016130">
    <property type="entry name" value="Tyr_Pase_AS"/>
</dbReference>
<dbReference type="Proteomes" id="UP000267096">
    <property type="component" value="Unassembled WGS sequence"/>
</dbReference>
<dbReference type="SMART" id="SM00404">
    <property type="entry name" value="PTPc_motif"/>
    <property type="match status" value="1"/>
</dbReference>
<accession>A0A0M3J232</accession>
<gene>
    <name evidence="3" type="ORF">ASIM_LOCUS1465</name>
</gene>
<keyword evidence="4" id="KW-1185">Reference proteome</keyword>
<dbReference type="PROSITE" id="PS50056">
    <property type="entry name" value="TYR_PHOSPHATASE_2"/>
    <property type="match status" value="1"/>
</dbReference>
<proteinExistence type="predicted"/>
<evidence type="ECO:0000313" key="3">
    <source>
        <dbReference type="EMBL" id="VDK18790.1"/>
    </source>
</evidence>
<dbReference type="InterPro" id="IPR000242">
    <property type="entry name" value="PTP_cat"/>
</dbReference>
<dbReference type="InterPro" id="IPR000387">
    <property type="entry name" value="Tyr_Pase_dom"/>
</dbReference>
<dbReference type="PRINTS" id="PR00700">
    <property type="entry name" value="PRTYPHPHTASE"/>
</dbReference>
<feature type="domain" description="Tyrosine specific protein phosphatases" evidence="2">
    <location>
        <begin position="156"/>
        <end position="225"/>
    </location>
</feature>
<sequence length="316" mass="36575">MKCSVCSENFRLELCDWTLIRSPGHTNQTSSSRYERLQSCETRRAYIATQAPLPHTFGDFWEMVWQERSNIIVVITKLVEHGRRKCDQYWPCSAGQSQTHGNFTVTLDLERPNAHFVHRFLTLKSSHCLMTERQVHQVHFTSWPDHGVPSNVFPLLSFLKYVSDIHSTGPIVVHCSAGVGRSGSFMLIDSMRRHLVVSDSLNIEAHLRHIRQQRAKLVQTVEQYVFCHEAIRQLIAHGTTRVHIDNFIHYTHYLFNEVINGRTRLQMQYEDVCKCQHSPVCPNPIGYQTFPVSNLNIIHLENVHIHEICISLKSHS</sequence>
<evidence type="ECO:0000259" key="2">
    <source>
        <dbReference type="PROSITE" id="PS50056"/>
    </source>
</evidence>
<dbReference type="InterPro" id="IPR003595">
    <property type="entry name" value="Tyr_Pase_cat"/>
</dbReference>
<dbReference type="PROSITE" id="PS50055">
    <property type="entry name" value="TYR_PHOSPHATASE_PTP"/>
    <property type="match status" value="1"/>
</dbReference>
<dbReference type="InterPro" id="IPR029021">
    <property type="entry name" value="Prot-tyrosine_phosphatase-like"/>
</dbReference>
<dbReference type="GO" id="GO:0004725">
    <property type="term" value="F:protein tyrosine phosphatase activity"/>
    <property type="evidence" value="ECO:0007669"/>
    <property type="project" value="InterPro"/>
</dbReference>
<dbReference type="SUPFAM" id="SSF52799">
    <property type="entry name" value="(Phosphotyrosine protein) phosphatases II"/>
    <property type="match status" value="1"/>
</dbReference>
<organism evidence="5">
    <name type="scientific">Anisakis simplex</name>
    <name type="common">Herring worm</name>
    <dbReference type="NCBI Taxonomy" id="6269"/>
    <lineage>
        <taxon>Eukaryota</taxon>
        <taxon>Metazoa</taxon>
        <taxon>Ecdysozoa</taxon>
        <taxon>Nematoda</taxon>
        <taxon>Chromadorea</taxon>
        <taxon>Rhabditida</taxon>
        <taxon>Spirurina</taxon>
        <taxon>Ascaridomorpha</taxon>
        <taxon>Ascaridoidea</taxon>
        <taxon>Anisakidae</taxon>
        <taxon>Anisakis</taxon>
        <taxon>Anisakis simplex complex</taxon>
    </lineage>
</organism>
<feature type="domain" description="Tyrosine-protein phosphatase" evidence="1">
    <location>
        <begin position="1"/>
        <end position="234"/>
    </location>
</feature>
<dbReference type="EMBL" id="UYRR01001571">
    <property type="protein sequence ID" value="VDK18790.1"/>
    <property type="molecule type" value="Genomic_DNA"/>
</dbReference>
<dbReference type="InterPro" id="IPR050348">
    <property type="entry name" value="Protein-Tyr_Phosphatase"/>
</dbReference>
<dbReference type="SMART" id="SM00194">
    <property type="entry name" value="PTPc"/>
    <property type="match status" value="1"/>
</dbReference>
<dbReference type="OrthoDB" id="10253954at2759"/>
<dbReference type="AlphaFoldDB" id="A0A0M3J232"/>
<evidence type="ECO:0000313" key="5">
    <source>
        <dbReference type="WBParaSite" id="ASIM_0000158701-mRNA-1"/>
    </source>
</evidence>
<evidence type="ECO:0000259" key="1">
    <source>
        <dbReference type="PROSITE" id="PS50055"/>
    </source>
</evidence>
<reference evidence="5" key="1">
    <citation type="submission" date="2017-02" db="UniProtKB">
        <authorList>
            <consortium name="WormBaseParasite"/>
        </authorList>
    </citation>
    <scope>IDENTIFICATION</scope>
</reference>
<dbReference type="Gene3D" id="3.90.190.10">
    <property type="entry name" value="Protein tyrosine phosphatase superfamily"/>
    <property type="match status" value="1"/>
</dbReference>
<name>A0A0M3J232_ANISI</name>
<dbReference type="PANTHER" id="PTHR19134:SF540">
    <property type="entry name" value="TYROSINE-PROTEIN PHOSPHATASE 99A"/>
    <property type="match status" value="1"/>
</dbReference>
<dbReference type="PROSITE" id="PS00383">
    <property type="entry name" value="TYR_PHOSPHATASE_1"/>
    <property type="match status" value="1"/>
</dbReference>
<evidence type="ECO:0000313" key="4">
    <source>
        <dbReference type="Proteomes" id="UP000267096"/>
    </source>
</evidence>
<dbReference type="PANTHER" id="PTHR19134">
    <property type="entry name" value="RECEPTOR-TYPE TYROSINE-PROTEIN PHOSPHATASE"/>
    <property type="match status" value="1"/>
</dbReference>
<dbReference type="Pfam" id="PF00102">
    <property type="entry name" value="Y_phosphatase"/>
    <property type="match status" value="1"/>
</dbReference>
<reference evidence="3 4" key="2">
    <citation type="submission" date="2018-11" db="EMBL/GenBank/DDBJ databases">
        <authorList>
            <consortium name="Pathogen Informatics"/>
        </authorList>
    </citation>
    <scope>NUCLEOTIDE SEQUENCE [LARGE SCALE GENOMIC DNA]</scope>
</reference>
<dbReference type="WBParaSite" id="ASIM_0000158701-mRNA-1">
    <property type="protein sequence ID" value="ASIM_0000158701-mRNA-1"/>
    <property type="gene ID" value="ASIM_0000158701"/>
</dbReference>